<evidence type="ECO:0000313" key="2">
    <source>
        <dbReference type="Proteomes" id="UP000016843"/>
    </source>
</evidence>
<accession>U5C2T2</accession>
<name>U5C2T2_9BACT</name>
<evidence type="ECO:0000313" key="1">
    <source>
        <dbReference type="EMBL" id="ERM83231.1"/>
    </source>
</evidence>
<reference evidence="1 2" key="1">
    <citation type="journal article" date="2013" name="Genome Announc.">
        <title>Draft Genome Sequence of the Psychrophilic and Alkaliphilic Rhodonellum psychrophilum Strain GCM71T.</title>
        <authorList>
            <person name="Hauptmann A.L."/>
            <person name="Glaring M.A."/>
            <person name="Hallin P.F."/>
            <person name="Prieme A."/>
            <person name="Stougaard P."/>
        </authorList>
    </citation>
    <scope>NUCLEOTIDE SEQUENCE [LARGE SCALE GENOMIC DNA]</scope>
    <source>
        <strain evidence="1 2">GCM71</strain>
    </source>
</reference>
<gene>
    <name evidence="1" type="ORF">P872_17050</name>
</gene>
<dbReference type="Proteomes" id="UP000016843">
    <property type="component" value="Unassembled WGS sequence"/>
</dbReference>
<organism evidence="1 2">
    <name type="scientific">Rhodonellum psychrophilum GCM71 = DSM 17998</name>
    <dbReference type="NCBI Taxonomy" id="1123057"/>
    <lineage>
        <taxon>Bacteria</taxon>
        <taxon>Pseudomonadati</taxon>
        <taxon>Bacteroidota</taxon>
        <taxon>Cytophagia</taxon>
        <taxon>Cytophagales</taxon>
        <taxon>Cytophagaceae</taxon>
        <taxon>Rhodonellum</taxon>
    </lineage>
</organism>
<dbReference type="AlphaFoldDB" id="U5C2T2"/>
<protein>
    <submittedName>
        <fullName evidence="1">Uncharacterized protein</fullName>
    </submittedName>
</protein>
<proteinExistence type="predicted"/>
<comment type="caution">
    <text evidence="1">The sequence shown here is derived from an EMBL/GenBank/DDBJ whole genome shotgun (WGS) entry which is preliminary data.</text>
</comment>
<sequence length="77" mass="9125">MPKKIIKYRNILKTSFFALWNAKHFFYLDGQNQRNPAGTKYFIPAGLMRAEIKGLKTYLYPLKTFLHVDKCMPKIQK</sequence>
<dbReference type="EMBL" id="AWXR01000016">
    <property type="protein sequence ID" value="ERM83231.1"/>
    <property type="molecule type" value="Genomic_DNA"/>
</dbReference>
<keyword evidence="2" id="KW-1185">Reference proteome</keyword>